<dbReference type="PANTHER" id="PTHR31594">
    <property type="entry name" value="AIG1-TYPE G DOMAIN-CONTAINING PROTEIN"/>
    <property type="match status" value="1"/>
</dbReference>
<protein>
    <submittedName>
        <fullName evidence="2">Uncharacterized protein</fullName>
    </submittedName>
</protein>
<dbReference type="InterPro" id="IPR003961">
    <property type="entry name" value="FN3_dom"/>
</dbReference>
<evidence type="ECO:0000256" key="1">
    <source>
        <dbReference type="SAM" id="MobiDB-lite"/>
    </source>
</evidence>
<dbReference type="InterPro" id="IPR052090">
    <property type="entry name" value="Cytolytic_pore-forming_toxin"/>
</dbReference>
<dbReference type="PROSITE" id="PS50853">
    <property type="entry name" value="FN3"/>
    <property type="match status" value="1"/>
</dbReference>
<dbReference type="OrthoDB" id="6360271at2759"/>
<dbReference type="InterPro" id="IPR056072">
    <property type="entry name" value="SNTX_MACPF/CDC-like_dom"/>
</dbReference>
<name>A0A7R8WK75_9CRUS</name>
<dbReference type="SMART" id="SM00060">
    <property type="entry name" value="FN3"/>
    <property type="match status" value="1"/>
</dbReference>
<dbReference type="InterPro" id="IPR036116">
    <property type="entry name" value="FN3_sf"/>
</dbReference>
<dbReference type="Pfam" id="PF24674">
    <property type="entry name" value="MACPF_SNTX"/>
    <property type="match status" value="1"/>
</dbReference>
<gene>
    <name evidence="2" type="ORF">CTOB1V02_LOCUS10314</name>
</gene>
<organism evidence="2">
    <name type="scientific">Cyprideis torosa</name>
    <dbReference type="NCBI Taxonomy" id="163714"/>
    <lineage>
        <taxon>Eukaryota</taxon>
        <taxon>Metazoa</taxon>
        <taxon>Ecdysozoa</taxon>
        <taxon>Arthropoda</taxon>
        <taxon>Crustacea</taxon>
        <taxon>Oligostraca</taxon>
        <taxon>Ostracoda</taxon>
        <taxon>Podocopa</taxon>
        <taxon>Podocopida</taxon>
        <taxon>Cytherocopina</taxon>
        <taxon>Cytheroidea</taxon>
        <taxon>Cytherideidae</taxon>
        <taxon>Cyprideis</taxon>
    </lineage>
</organism>
<feature type="compositionally biased region" description="Polar residues" evidence="1">
    <location>
        <begin position="579"/>
        <end position="590"/>
    </location>
</feature>
<accession>A0A7R8WK75</accession>
<reference evidence="2" key="1">
    <citation type="submission" date="2020-11" db="EMBL/GenBank/DDBJ databases">
        <authorList>
            <person name="Tran Van P."/>
        </authorList>
    </citation>
    <scope>NUCLEOTIDE SEQUENCE</scope>
</reference>
<dbReference type="InterPro" id="IPR013783">
    <property type="entry name" value="Ig-like_fold"/>
</dbReference>
<dbReference type="AlphaFoldDB" id="A0A7R8WK75"/>
<dbReference type="Gene3D" id="2.60.40.10">
    <property type="entry name" value="Immunoglobulins"/>
    <property type="match status" value="1"/>
</dbReference>
<dbReference type="PANTHER" id="PTHR31594:SF14">
    <property type="entry name" value="FIBRONECTIN TYPE-III DOMAIN-CONTAINING PROTEIN"/>
    <property type="match status" value="1"/>
</dbReference>
<proteinExistence type="predicted"/>
<dbReference type="SUPFAM" id="SSF49265">
    <property type="entry name" value="Fibronectin type III"/>
    <property type="match status" value="1"/>
</dbReference>
<sequence length="604" mass="67764">MDHSMEISALGRPFGLGMLYDCRSEKRIAGITLWSRRSLEENIVCLPQEYSNADVILEDTIKAKTEALNVSGELKLSLLAGMIDISGSGYYFKDSTSNSEVQRVTFKYETMKEAKHLTMDLLGPKAIEYPHVFDQNSGATHVVTMIEYGADAYFVFERRMSKSESKNVTSGKGSLEASVRKVLIGLSAQASGASTDILTEEEKEIKCKFYGDFRLNLHDIPTSLEDAVKIVKKLPQIIRDCGAVPKKVSLYPLCLLDRKAARLVRQISDNLIDRVQQLLQSYQDQLAKVGTFLEKQKEAEVQIPFIIKDTEGLNDFIKRAMTGLQKDILPIIQEIRGGGKEEIQLTKLLQKWESSCVSPKQSEDILETIQTTSSIVQGRVKKAKEYGVRFLVGEDFLQVLADNEKVLLFELNSFLMASKKLEVASNSLFNNEIQAVSSDPEWHSEKNVREFLDEFDVFLAYSKCNQKTRFIMTEKRIESNPSAVRKSVHIRGLTEPWKFPSAPGKPFWEPGTESGTTSITIGWAQPEVGAENVTGYVISCYDASNERKTGEVEVPNRLQTTVENLRPFSGYHFEVQCQSEAGVSPPSQKSDAMWTEVSKGDTEM</sequence>
<feature type="region of interest" description="Disordered" evidence="1">
    <location>
        <begin position="579"/>
        <end position="604"/>
    </location>
</feature>
<dbReference type="CDD" id="cd00063">
    <property type="entry name" value="FN3"/>
    <property type="match status" value="1"/>
</dbReference>
<dbReference type="Pfam" id="PF00041">
    <property type="entry name" value="fn3"/>
    <property type="match status" value="1"/>
</dbReference>
<evidence type="ECO:0000313" key="2">
    <source>
        <dbReference type="EMBL" id="CAD7232479.1"/>
    </source>
</evidence>
<dbReference type="EMBL" id="OB664709">
    <property type="protein sequence ID" value="CAD7232479.1"/>
    <property type="molecule type" value="Genomic_DNA"/>
</dbReference>